<organism evidence="2 3">
    <name type="scientific">Klenkia brasiliensis</name>
    <dbReference type="NCBI Taxonomy" id="333142"/>
    <lineage>
        <taxon>Bacteria</taxon>
        <taxon>Bacillati</taxon>
        <taxon>Actinomycetota</taxon>
        <taxon>Actinomycetes</taxon>
        <taxon>Geodermatophilales</taxon>
        <taxon>Geodermatophilaceae</taxon>
        <taxon>Klenkia</taxon>
    </lineage>
</organism>
<keyword evidence="3" id="KW-1185">Reference proteome</keyword>
<accession>A0A1G7V957</accession>
<protein>
    <submittedName>
        <fullName evidence="2">Pimeloyl-ACP methyl ester carboxylesterase</fullName>
    </submittedName>
</protein>
<dbReference type="InterPro" id="IPR029058">
    <property type="entry name" value="AB_hydrolase_fold"/>
</dbReference>
<dbReference type="PANTHER" id="PTHR37017:SF11">
    <property type="entry name" value="ESTERASE_LIPASE_THIOESTERASE DOMAIN-CONTAINING PROTEIN"/>
    <property type="match status" value="1"/>
</dbReference>
<dbReference type="RefSeq" id="WP_091064237.1">
    <property type="nucleotide sequence ID" value="NZ_FNCF01000004.1"/>
</dbReference>
<proteinExistence type="predicted"/>
<gene>
    <name evidence="2" type="ORF">SAMN05660324_2964</name>
</gene>
<dbReference type="InterPro" id="IPR052897">
    <property type="entry name" value="Sec-Metab_Biosynth_Hydrolase"/>
</dbReference>
<evidence type="ECO:0000259" key="1">
    <source>
        <dbReference type="Pfam" id="PF12697"/>
    </source>
</evidence>
<evidence type="ECO:0000313" key="3">
    <source>
        <dbReference type="Proteomes" id="UP000198863"/>
    </source>
</evidence>
<dbReference type="PANTHER" id="PTHR37017">
    <property type="entry name" value="AB HYDROLASE-1 DOMAIN-CONTAINING PROTEIN-RELATED"/>
    <property type="match status" value="1"/>
</dbReference>
<dbReference type="Proteomes" id="UP000198863">
    <property type="component" value="Unassembled WGS sequence"/>
</dbReference>
<dbReference type="InterPro" id="IPR000073">
    <property type="entry name" value="AB_hydrolase_1"/>
</dbReference>
<reference evidence="3" key="1">
    <citation type="submission" date="2016-10" db="EMBL/GenBank/DDBJ databases">
        <authorList>
            <person name="Varghese N."/>
            <person name="Submissions S."/>
        </authorList>
    </citation>
    <scope>NUCLEOTIDE SEQUENCE [LARGE SCALE GENOMIC DNA]</scope>
    <source>
        <strain evidence="3">DSM 44526</strain>
    </source>
</reference>
<dbReference type="GO" id="GO:0003824">
    <property type="term" value="F:catalytic activity"/>
    <property type="evidence" value="ECO:0007669"/>
    <property type="project" value="UniProtKB-ARBA"/>
</dbReference>
<dbReference type="OrthoDB" id="9814966at2"/>
<dbReference type="EMBL" id="FNCF01000004">
    <property type="protein sequence ID" value="SDG56108.1"/>
    <property type="molecule type" value="Genomic_DNA"/>
</dbReference>
<evidence type="ECO:0000313" key="2">
    <source>
        <dbReference type="EMBL" id="SDG56108.1"/>
    </source>
</evidence>
<dbReference type="SUPFAM" id="SSF53474">
    <property type="entry name" value="alpha/beta-Hydrolases"/>
    <property type="match status" value="1"/>
</dbReference>
<feature type="domain" description="AB hydrolase-1" evidence="1">
    <location>
        <begin position="5"/>
        <end position="224"/>
    </location>
</feature>
<dbReference type="Gene3D" id="3.40.50.1820">
    <property type="entry name" value="alpha/beta hydrolase"/>
    <property type="match status" value="1"/>
</dbReference>
<sequence length="230" mass="23761">MPQPVVLVHGAFLGAWAWDAVVAELADRGITATAVDLASRGQSGDLAADAEVVRTAVRAAGTGVVLVGQSYGGMVITEASAGLAEVGHLVYVCAALPDDGDSVSSLMATDPHPTTLGEGIRPDVDGTLATLDPDTARALPGHDVPQDVWDAAVPRMGRHQMGTFGEAATALGWREHPSTYVVTTQDTVFSPDLQRTMAARAGSVVEVESSHFPMLSRPAELAEAIARVAG</sequence>
<dbReference type="Pfam" id="PF12697">
    <property type="entry name" value="Abhydrolase_6"/>
    <property type="match status" value="1"/>
</dbReference>
<name>A0A1G7V957_9ACTN</name>
<dbReference type="AlphaFoldDB" id="A0A1G7V957"/>